<organism evidence="8 9">
    <name type="scientific">Bosea vestrisii</name>
    <dbReference type="NCBI Taxonomy" id="151416"/>
    <lineage>
        <taxon>Bacteria</taxon>
        <taxon>Pseudomonadati</taxon>
        <taxon>Pseudomonadota</taxon>
        <taxon>Alphaproteobacteria</taxon>
        <taxon>Hyphomicrobiales</taxon>
        <taxon>Boseaceae</taxon>
        <taxon>Bosea</taxon>
    </lineage>
</organism>
<evidence type="ECO:0000259" key="7">
    <source>
        <dbReference type="SMART" id="SM00079"/>
    </source>
</evidence>
<dbReference type="Proteomes" id="UP001596104">
    <property type="component" value="Unassembled WGS sequence"/>
</dbReference>
<evidence type="ECO:0000313" key="8">
    <source>
        <dbReference type="EMBL" id="MFC5394875.1"/>
    </source>
</evidence>
<dbReference type="PANTHER" id="PTHR35936">
    <property type="entry name" value="MEMBRANE-BOUND LYTIC MUREIN TRANSGLYCOSYLASE F"/>
    <property type="match status" value="1"/>
</dbReference>
<proteinExistence type="inferred from homology"/>
<evidence type="ECO:0000313" key="9">
    <source>
        <dbReference type="Proteomes" id="UP001596104"/>
    </source>
</evidence>
<dbReference type="Pfam" id="PF00497">
    <property type="entry name" value="SBP_bac_3"/>
    <property type="match status" value="1"/>
</dbReference>
<evidence type="ECO:0000256" key="5">
    <source>
        <dbReference type="SAM" id="SignalP"/>
    </source>
</evidence>
<dbReference type="RefSeq" id="WP_377010460.1">
    <property type="nucleotide sequence ID" value="NZ_JBHSLV010000033.1"/>
</dbReference>
<dbReference type="InterPro" id="IPR001638">
    <property type="entry name" value="Solute-binding_3/MltF_N"/>
</dbReference>
<dbReference type="InterPro" id="IPR001320">
    <property type="entry name" value="Iontro_rcpt_C"/>
</dbReference>
<keyword evidence="9" id="KW-1185">Reference proteome</keyword>
<comment type="caution">
    <text evidence="8">The sequence shown here is derived from an EMBL/GenBank/DDBJ whole genome shotgun (WGS) entry which is preliminary data.</text>
</comment>
<dbReference type="SUPFAM" id="SSF53850">
    <property type="entry name" value="Periplasmic binding protein-like II"/>
    <property type="match status" value="1"/>
</dbReference>
<dbReference type="SMART" id="SM00079">
    <property type="entry name" value="PBPe"/>
    <property type="match status" value="1"/>
</dbReference>
<comment type="similarity">
    <text evidence="2 4">Belongs to the bacterial solute-binding protein 3 family.</text>
</comment>
<dbReference type="SMART" id="SM00062">
    <property type="entry name" value="PBPb"/>
    <property type="match status" value="1"/>
</dbReference>
<dbReference type="Gene3D" id="3.40.190.10">
    <property type="entry name" value="Periplasmic binding protein-like II"/>
    <property type="match status" value="2"/>
</dbReference>
<keyword evidence="3 5" id="KW-0732">Signal</keyword>
<evidence type="ECO:0000256" key="4">
    <source>
        <dbReference type="RuleBase" id="RU003744"/>
    </source>
</evidence>
<feature type="domain" description="Ionotropic glutamate receptor C-terminal" evidence="7">
    <location>
        <begin position="38"/>
        <end position="256"/>
    </location>
</feature>
<dbReference type="PANTHER" id="PTHR35936:SF17">
    <property type="entry name" value="ARGININE-BINDING EXTRACELLULAR PROTEIN ARTP"/>
    <property type="match status" value="1"/>
</dbReference>
<dbReference type="InterPro" id="IPR018313">
    <property type="entry name" value="SBP_3_CS"/>
</dbReference>
<feature type="signal peptide" evidence="5">
    <location>
        <begin position="1"/>
        <end position="27"/>
    </location>
</feature>
<feature type="domain" description="Solute-binding protein family 3/N-terminal" evidence="6">
    <location>
        <begin position="38"/>
        <end position="257"/>
    </location>
</feature>
<name>A0ABW0HDY8_9HYPH</name>
<reference evidence="9" key="1">
    <citation type="journal article" date="2019" name="Int. J. Syst. Evol. Microbiol.">
        <title>The Global Catalogue of Microorganisms (GCM) 10K type strain sequencing project: providing services to taxonomists for standard genome sequencing and annotation.</title>
        <authorList>
            <consortium name="The Broad Institute Genomics Platform"/>
            <consortium name="The Broad Institute Genome Sequencing Center for Infectious Disease"/>
            <person name="Wu L."/>
            <person name="Ma J."/>
        </authorList>
    </citation>
    <scope>NUCLEOTIDE SEQUENCE [LARGE SCALE GENOMIC DNA]</scope>
    <source>
        <strain evidence="9">CGMCC 1.16326</strain>
    </source>
</reference>
<accession>A0ABW0HDY8</accession>
<evidence type="ECO:0000256" key="2">
    <source>
        <dbReference type="ARBA" id="ARBA00010333"/>
    </source>
</evidence>
<evidence type="ECO:0000259" key="6">
    <source>
        <dbReference type="SMART" id="SM00062"/>
    </source>
</evidence>
<comment type="subcellular location">
    <subcellularLocation>
        <location evidence="1">Cell envelope</location>
    </subcellularLocation>
</comment>
<evidence type="ECO:0000256" key="3">
    <source>
        <dbReference type="ARBA" id="ARBA00022729"/>
    </source>
</evidence>
<protein>
    <submittedName>
        <fullName evidence="8">Transporter substrate-binding domain-containing protein</fullName>
    </submittedName>
</protein>
<dbReference type="PROSITE" id="PS01039">
    <property type="entry name" value="SBP_BACTERIAL_3"/>
    <property type="match status" value="1"/>
</dbReference>
<dbReference type="EMBL" id="JBHSLV010000033">
    <property type="protein sequence ID" value="MFC5394875.1"/>
    <property type="molecule type" value="Genomic_DNA"/>
</dbReference>
<sequence length="264" mass="28499">MRRAFRSAFFAVLALSAGLIASLEARADKLDDILSKGVVRITVFADVPPFGMMNAKRELEGFDVDMARLVAKSLGVKLELVPVPAASRIPFLLTDKSDMNIAAMSITAERARQVMFSAPYADTSLAVYGAKALAVKSGADLGKSRIAVAKGTTEDLVLSALAPSADIMRTEDNATAVQAYLAGHAQLLAANSVVVVELAKQNPAKEFDFKFALRRAPAHITIRRGEHDLLRWLDTLIFQSTLNGDLDELHKKWLGGPMQPLPAL</sequence>
<gene>
    <name evidence="8" type="ORF">ACFPPC_19745</name>
</gene>
<evidence type="ECO:0000256" key="1">
    <source>
        <dbReference type="ARBA" id="ARBA00004196"/>
    </source>
</evidence>
<feature type="chain" id="PRO_5046399522" evidence="5">
    <location>
        <begin position="28"/>
        <end position="264"/>
    </location>
</feature>